<dbReference type="AlphaFoldDB" id="A0A9D1UQ30"/>
<dbReference type="InterPro" id="IPR050639">
    <property type="entry name" value="SSR_resolvase"/>
</dbReference>
<dbReference type="GO" id="GO:0000150">
    <property type="term" value="F:DNA strand exchange activity"/>
    <property type="evidence" value="ECO:0007669"/>
    <property type="project" value="InterPro"/>
</dbReference>
<reference evidence="4" key="1">
    <citation type="journal article" date="2021" name="PeerJ">
        <title>Extensive microbial diversity within the chicken gut microbiome revealed by metagenomics and culture.</title>
        <authorList>
            <person name="Gilroy R."/>
            <person name="Ravi A."/>
            <person name="Getino M."/>
            <person name="Pursley I."/>
            <person name="Horton D.L."/>
            <person name="Alikhan N.F."/>
            <person name="Baker D."/>
            <person name="Gharbi K."/>
            <person name="Hall N."/>
            <person name="Watson M."/>
            <person name="Adriaenssens E.M."/>
            <person name="Foster-Nyarko E."/>
            <person name="Jarju S."/>
            <person name="Secka A."/>
            <person name="Antonio M."/>
            <person name="Oren A."/>
            <person name="Chaudhuri R.R."/>
            <person name="La Ragione R."/>
            <person name="Hildebrand F."/>
            <person name="Pallen M.J."/>
        </authorList>
    </citation>
    <scope>NUCLEOTIDE SEQUENCE</scope>
    <source>
        <strain evidence="4">ChiGjej6B6-1540</strain>
    </source>
</reference>
<dbReference type="PANTHER" id="PTHR30461:SF23">
    <property type="entry name" value="DNA RECOMBINASE-RELATED"/>
    <property type="match status" value="1"/>
</dbReference>
<dbReference type="SUPFAM" id="SSF53041">
    <property type="entry name" value="Resolvase-like"/>
    <property type="match status" value="1"/>
</dbReference>
<dbReference type="PROSITE" id="PS51737">
    <property type="entry name" value="RECOMBINASE_DNA_BIND"/>
    <property type="match status" value="1"/>
</dbReference>
<protein>
    <submittedName>
        <fullName evidence="4">Recombinase family protein</fullName>
    </submittedName>
</protein>
<dbReference type="Proteomes" id="UP000824192">
    <property type="component" value="Unassembled WGS sequence"/>
</dbReference>
<evidence type="ECO:0000256" key="1">
    <source>
        <dbReference type="SAM" id="Coils"/>
    </source>
</evidence>
<organism evidence="4 5">
    <name type="scientific">Candidatus Flavonifractor merdipullorum</name>
    <dbReference type="NCBI Taxonomy" id="2838590"/>
    <lineage>
        <taxon>Bacteria</taxon>
        <taxon>Bacillati</taxon>
        <taxon>Bacillota</taxon>
        <taxon>Clostridia</taxon>
        <taxon>Eubacteriales</taxon>
        <taxon>Oscillospiraceae</taxon>
        <taxon>Flavonifractor</taxon>
    </lineage>
</organism>
<dbReference type="Pfam" id="PF07508">
    <property type="entry name" value="Recombinase"/>
    <property type="match status" value="1"/>
</dbReference>
<dbReference type="SMART" id="SM00857">
    <property type="entry name" value="Resolvase"/>
    <property type="match status" value="1"/>
</dbReference>
<dbReference type="PANTHER" id="PTHR30461">
    <property type="entry name" value="DNA-INVERTASE FROM LAMBDOID PROPHAGE"/>
    <property type="match status" value="1"/>
</dbReference>
<dbReference type="Gene3D" id="3.40.50.1390">
    <property type="entry name" value="Resolvase, N-terminal catalytic domain"/>
    <property type="match status" value="1"/>
</dbReference>
<feature type="coiled-coil region" evidence="1">
    <location>
        <begin position="402"/>
        <end position="468"/>
    </location>
</feature>
<dbReference type="InterPro" id="IPR025827">
    <property type="entry name" value="Zn_ribbon_recom_dom"/>
</dbReference>
<dbReference type="InterPro" id="IPR011109">
    <property type="entry name" value="DNA_bind_recombinase_dom"/>
</dbReference>
<keyword evidence="1" id="KW-0175">Coiled coil</keyword>
<evidence type="ECO:0000313" key="5">
    <source>
        <dbReference type="Proteomes" id="UP000824192"/>
    </source>
</evidence>
<comment type="caution">
    <text evidence="4">The sequence shown here is derived from an EMBL/GenBank/DDBJ whole genome shotgun (WGS) entry which is preliminary data.</text>
</comment>
<dbReference type="InterPro" id="IPR038109">
    <property type="entry name" value="DNA_bind_recomb_sf"/>
</dbReference>
<evidence type="ECO:0000259" key="3">
    <source>
        <dbReference type="PROSITE" id="PS51737"/>
    </source>
</evidence>
<dbReference type="InterPro" id="IPR006119">
    <property type="entry name" value="Resolv_N"/>
</dbReference>
<dbReference type="PROSITE" id="PS51736">
    <property type="entry name" value="RECOMBINASES_3"/>
    <property type="match status" value="1"/>
</dbReference>
<dbReference type="GO" id="GO:0003677">
    <property type="term" value="F:DNA binding"/>
    <property type="evidence" value="ECO:0007669"/>
    <property type="project" value="InterPro"/>
</dbReference>
<accession>A0A9D1UQ30</accession>
<dbReference type="Gene3D" id="3.90.1750.20">
    <property type="entry name" value="Putative Large Serine Recombinase, Chain B, Domain 2"/>
    <property type="match status" value="1"/>
</dbReference>
<name>A0A9D1UQ30_9FIRM</name>
<proteinExistence type="predicted"/>
<reference evidence="4" key="2">
    <citation type="submission" date="2021-04" db="EMBL/GenBank/DDBJ databases">
        <authorList>
            <person name="Gilroy R."/>
        </authorList>
    </citation>
    <scope>NUCLEOTIDE SEQUENCE</scope>
    <source>
        <strain evidence="4">ChiGjej6B6-1540</strain>
    </source>
</reference>
<feature type="domain" description="Recombinase" evidence="3">
    <location>
        <begin position="165"/>
        <end position="311"/>
    </location>
</feature>
<sequence>MTAGKTPSIAGYCRISVDEALDQENTSIENQKAMIQEYVSSRFPGSPLTFFTDRDRSGYTFEQREGYQKLREALRNGVCSILVVKDFSRFSRRNSLGLYELELLRDEGVRIISIGDGVDYPTRDDWLNIQFRFLMNEMPVTDTSKKVRAVIQSRQAKGEWICNAPYGYYLDPVRKGEFCIDEEGAEVVRLIYRLYAKGWGYRKIAGHLTQRGFPTGLQLQIKQRKAQGKDTSRLEAKASPVWNSNSVAKIIGNDFYIGTLRQGQWRRQGIHKTDRRVPHEEQRAFPHHHPAILSQELFDEAAAQLRHRTNTSYRGVRKYPHTYTGYLYCADCGSPMFGISYHNRPPGYLCGAYHRRGLKGCTSHHVRERDIDENVRRYLQVVKDGMLHSLEQLDQMERAQHQEGLRHRLADLAQRKEQLQLELQGSIKERVRQILRFPQREEEINATFDALEEDYHQTLDALKRQEQVLTGELTRRTDLKKSIDRVLERFALLLEKPRFERADLTAILRRILIDQDKVMTIELQGDVTELLDLLDETAMYRDGSALPADGKSPGYEIPGPAE</sequence>
<dbReference type="Pfam" id="PF13408">
    <property type="entry name" value="Zn_ribbon_recom"/>
    <property type="match status" value="1"/>
</dbReference>
<dbReference type="EMBL" id="DXGA01000185">
    <property type="protein sequence ID" value="HIW94590.1"/>
    <property type="molecule type" value="Genomic_DNA"/>
</dbReference>
<evidence type="ECO:0000313" key="4">
    <source>
        <dbReference type="EMBL" id="HIW94590.1"/>
    </source>
</evidence>
<feature type="domain" description="Resolvase/invertase-type recombinase catalytic" evidence="2">
    <location>
        <begin position="8"/>
        <end position="158"/>
    </location>
</feature>
<evidence type="ECO:0000259" key="2">
    <source>
        <dbReference type="PROSITE" id="PS51736"/>
    </source>
</evidence>
<dbReference type="InterPro" id="IPR036162">
    <property type="entry name" value="Resolvase-like_N_sf"/>
</dbReference>
<dbReference type="Pfam" id="PF00239">
    <property type="entry name" value="Resolvase"/>
    <property type="match status" value="1"/>
</dbReference>
<gene>
    <name evidence="4" type="ORF">H9868_08655</name>
</gene>